<dbReference type="InterPro" id="IPR000182">
    <property type="entry name" value="GNAT_dom"/>
</dbReference>
<dbReference type="KEGG" id="ajg:KKR91_11215"/>
<dbReference type="GO" id="GO:0016747">
    <property type="term" value="F:acyltransferase activity, transferring groups other than amino-acyl groups"/>
    <property type="evidence" value="ECO:0007669"/>
    <property type="project" value="InterPro"/>
</dbReference>
<evidence type="ECO:0000313" key="5">
    <source>
        <dbReference type="Proteomes" id="UP000676885"/>
    </source>
</evidence>
<dbReference type="AlphaFoldDB" id="A0A975M387"/>
<evidence type="ECO:0000256" key="2">
    <source>
        <dbReference type="ARBA" id="ARBA00023315"/>
    </source>
</evidence>
<dbReference type="PANTHER" id="PTHR43800:SF1">
    <property type="entry name" value="PEPTIDYL-LYSINE N-ACETYLTRANSFERASE YJAB"/>
    <property type="match status" value="1"/>
</dbReference>
<name>A0A975M387_9MICC</name>
<dbReference type="Pfam" id="PF00583">
    <property type="entry name" value="Acetyltransf_1"/>
    <property type="match status" value="1"/>
</dbReference>
<gene>
    <name evidence="4" type="ORF">KKR91_11215</name>
</gene>
<protein>
    <submittedName>
        <fullName evidence="4">GNAT family N-acetyltransferase</fullName>
        <ecNumber evidence="4">2.3.1.-</ecNumber>
    </submittedName>
</protein>
<feature type="domain" description="N-acetyltransferase" evidence="3">
    <location>
        <begin position="3"/>
        <end position="168"/>
    </location>
</feature>
<dbReference type="CDD" id="cd04301">
    <property type="entry name" value="NAT_SF"/>
    <property type="match status" value="1"/>
</dbReference>
<evidence type="ECO:0000313" key="4">
    <source>
        <dbReference type="EMBL" id="QWC09082.1"/>
    </source>
</evidence>
<dbReference type="PANTHER" id="PTHR43800">
    <property type="entry name" value="PEPTIDYL-LYSINE N-ACETYLTRANSFERASE YJAB"/>
    <property type="match status" value="1"/>
</dbReference>
<dbReference type="Proteomes" id="UP000676885">
    <property type="component" value="Chromosome"/>
</dbReference>
<reference evidence="4 5" key="1">
    <citation type="submission" date="2021-05" db="EMBL/GenBank/DDBJ databases">
        <title>Novel species in genus Arthrobacter.</title>
        <authorList>
            <person name="Zhang G."/>
        </authorList>
    </citation>
    <scope>NUCLEOTIDE SEQUENCE [LARGE SCALE GENOMIC DNA]</scope>
    <source>
        <strain evidence="5">zg-ZUI227</strain>
    </source>
</reference>
<proteinExistence type="predicted"/>
<dbReference type="PROSITE" id="PS51186">
    <property type="entry name" value="GNAT"/>
    <property type="match status" value="1"/>
</dbReference>
<evidence type="ECO:0000256" key="1">
    <source>
        <dbReference type="ARBA" id="ARBA00022679"/>
    </source>
</evidence>
<accession>A0A975M387</accession>
<evidence type="ECO:0000259" key="3">
    <source>
        <dbReference type="PROSITE" id="PS51186"/>
    </source>
</evidence>
<organism evidence="4 5">
    <name type="scientific">Arthrobacter jiangjiafuii</name>
    <dbReference type="NCBI Taxonomy" id="2817475"/>
    <lineage>
        <taxon>Bacteria</taxon>
        <taxon>Bacillati</taxon>
        <taxon>Actinomycetota</taxon>
        <taxon>Actinomycetes</taxon>
        <taxon>Micrococcales</taxon>
        <taxon>Micrococcaceae</taxon>
        <taxon>Arthrobacter</taxon>
    </lineage>
</organism>
<dbReference type="Gene3D" id="3.40.630.30">
    <property type="match status" value="1"/>
</dbReference>
<keyword evidence="5" id="KW-1185">Reference proteome</keyword>
<dbReference type="RefSeq" id="WP_210229582.1">
    <property type="nucleotide sequence ID" value="NZ_CP076022.1"/>
</dbReference>
<dbReference type="InterPro" id="IPR016181">
    <property type="entry name" value="Acyl_CoA_acyltransferase"/>
</dbReference>
<dbReference type="EMBL" id="CP076022">
    <property type="protein sequence ID" value="QWC09082.1"/>
    <property type="molecule type" value="Genomic_DNA"/>
</dbReference>
<dbReference type="EC" id="2.3.1.-" evidence="4"/>
<dbReference type="SUPFAM" id="SSF55729">
    <property type="entry name" value="Acyl-CoA N-acyltransferases (Nat)"/>
    <property type="match status" value="1"/>
</dbReference>
<keyword evidence="2 4" id="KW-0012">Acyltransferase</keyword>
<keyword evidence="1 4" id="KW-0808">Transferase</keyword>
<sequence length="173" mass="17817">MIPVIRSAEPDDLPLLSALETAADTLLAGLPGFDISVVRQLPAPADVAGLAAARHLLVAGTPPVGFARVEEVDGQAHLEQLSVHPDAAGAGVGRALVAAAVGWAREQGYASMTLCTFAGVPFNAPFYASCGFSVVADPRGGLAELRNHERELGLDALGERVAMRKDLRADAAG</sequence>